<dbReference type="Pfam" id="PF05485">
    <property type="entry name" value="THAP"/>
    <property type="match status" value="1"/>
</dbReference>
<evidence type="ECO:0000256" key="2">
    <source>
        <dbReference type="ARBA" id="ARBA00022771"/>
    </source>
</evidence>
<dbReference type="InterPro" id="IPR048365">
    <property type="entry name" value="TNP-like_RNaseH_N"/>
</dbReference>
<dbReference type="SMART" id="SM00980">
    <property type="entry name" value="THAP"/>
    <property type="match status" value="1"/>
</dbReference>
<dbReference type="SMART" id="SM00692">
    <property type="entry name" value="DM3"/>
    <property type="match status" value="1"/>
</dbReference>
<evidence type="ECO:0000256" key="3">
    <source>
        <dbReference type="ARBA" id="ARBA00022833"/>
    </source>
</evidence>
<evidence type="ECO:0000259" key="7">
    <source>
        <dbReference type="PROSITE" id="PS50950"/>
    </source>
</evidence>
<dbReference type="GO" id="GO:0003677">
    <property type="term" value="F:DNA binding"/>
    <property type="evidence" value="ECO:0007669"/>
    <property type="project" value="UniProtKB-UniRule"/>
</dbReference>
<dbReference type="Gene3D" id="6.20.210.20">
    <property type="entry name" value="THAP domain"/>
    <property type="match status" value="1"/>
</dbReference>
<dbReference type="OrthoDB" id="6760869at2759"/>
<feature type="compositionally biased region" description="Basic and acidic residues" evidence="6">
    <location>
        <begin position="108"/>
        <end position="119"/>
    </location>
</feature>
<evidence type="ECO:0000256" key="4">
    <source>
        <dbReference type="ARBA" id="ARBA00023125"/>
    </source>
</evidence>
<dbReference type="EMBL" id="CAKOFQ010007616">
    <property type="protein sequence ID" value="CAH2005003.1"/>
    <property type="molecule type" value="Genomic_DNA"/>
</dbReference>
<keyword evidence="1" id="KW-0479">Metal-binding</keyword>
<evidence type="ECO:0000313" key="8">
    <source>
        <dbReference type="EMBL" id="CAH2005003.1"/>
    </source>
</evidence>
<evidence type="ECO:0000256" key="6">
    <source>
        <dbReference type="SAM" id="MobiDB-lite"/>
    </source>
</evidence>
<feature type="compositionally biased region" description="Polar residues" evidence="6">
    <location>
        <begin position="159"/>
        <end position="179"/>
    </location>
</feature>
<keyword evidence="3" id="KW-0862">Zinc</keyword>
<accession>A0A9P0M010</accession>
<dbReference type="SUPFAM" id="SSF57716">
    <property type="entry name" value="Glucocorticoid receptor-like (DNA-binding domain)"/>
    <property type="match status" value="1"/>
</dbReference>
<dbReference type="InterPro" id="IPR038441">
    <property type="entry name" value="THAP_Znf_sf"/>
</dbReference>
<evidence type="ECO:0000256" key="5">
    <source>
        <dbReference type="PROSITE-ProRule" id="PRU00309"/>
    </source>
</evidence>
<feature type="region of interest" description="Disordered" evidence="6">
    <location>
        <begin position="195"/>
        <end position="219"/>
    </location>
</feature>
<dbReference type="InterPro" id="IPR048367">
    <property type="entry name" value="TNP-like_RNaseH_C"/>
</dbReference>
<sequence>MGRRKCILCGVSSEKTEATFHRFPSDKRKQEEWCTVLNIDINDLPLHAFICANHFHKSDLIEGKRTQLKHSAVPSVEPLRQTNDSSDEENEINLAQEIALSHSNSEQLESRDLPREQIKSPEVATEMVCEYSFPEQDRTTDSSTLSASLSGTQSLSESATLSASQSGTGSIPVTPQSRTHASELDMMILNTFIEAKGDNEEDNLKENDSDGEPPRKRMKTKPIRYFGDIRYTDLENPLKRPICWKVIQNTYKKQRKTIDCLRAKSRRQANKIWSLQALTNHLKQINMISENAQHMLDGSIAEDIFNKIQRGRKKEKYSAELRRFALTLHFYSKKAYNYVRTKLNKILPHTSTITKWYATVNGSPGFLTEALQALKIKVTEARNQEKEILCNLVFDEMCIMKKVEWDGKRTYGYVDLGIGDAGDTGDTVEEAREALVFMLVALNCSWKIPVGYFLINGLTGAEKANLLEHCLEFVHSSGVTVTSITFDGAPSNVAMCNVLGANFNVEGDFKSYFLHPITKDPVFIFFDACHMVKLIRNCFGTFKILTDGNEEKIQWTFLEKIAKLQEDTGMHAATKLRKKHLQWVNEKMKVAEALDFLNKDLAMADFKDSEATAYFCRTVNNLFDVFNSRNRMSKKPYEKPLSPATEQYFNFLEEAKDYLKSLKLGDTRVILSRRKLGFLGFIISINSLKGLYEYRVKETKELKYLLTYKLSQDHLEIFFSCIRSKGGYSNNPTSKQFQNILKKLLLHTEISGNEASNVVALDSTSILHCSSSSLEIKISEDMTSSSNSIEEDEDFTQFKNFLRISPWQLTLYLEDVVAYVAGFVVKRLKKSIKCQSCLDLLETSGESISKLQIRKTYGKLVKASAFVINVCKYGEHCFRLYKERLEVGKKI</sequence>
<dbReference type="PANTHER" id="PTHR47577">
    <property type="entry name" value="THAP DOMAIN-CONTAINING PROTEIN 6"/>
    <property type="match status" value="1"/>
</dbReference>
<dbReference type="Pfam" id="PF12017">
    <property type="entry name" value="Tnp_P_element"/>
    <property type="match status" value="1"/>
</dbReference>
<feature type="domain" description="THAP-type" evidence="7">
    <location>
        <begin position="1"/>
        <end position="77"/>
    </location>
</feature>
<dbReference type="InterPro" id="IPR006612">
    <property type="entry name" value="THAP_Znf"/>
</dbReference>
<organism evidence="8 9">
    <name type="scientific">Acanthoscelides obtectus</name>
    <name type="common">Bean weevil</name>
    <name type="synonym">Bruchus obtectus</name>
    <dbReference type="NCBI Taxonomy" id="200917"/>
    <lineage>
        <taxon>Eukaryota</taxon>
        <taxon>Metazoa</taxon>
        <taxon>Ecdysozoa</taxon>
        <taxon>Arthropoda</taxon>
        <taxon>Hexapoda</taxon>
        <taxon>Insecta</taxon>
        <taxon>Pterygota</taxon>
        <taxon>Neoptera</taxon>
        <taxon>Endopterygota</taxon>
        <taxon>Coleoptera</taxon>
        <taxon>Polyphaga</taxon>
        <taxon>Cucujiformia</taxon>
        <taxon>Chrysomeloidea</taxon>
        <taxon>Chrysomelidae</taxon>
        <taxon>Bruchinae</taxon>
        <taxon>Bruchini</taxon>
        <taxon>Acanthoscelides</taxon>
    </lineage>
</organism>
<dbReference type="Pfam" id="PF21788">
    <property type="entry name" value="TNP-like_GBD"/>
    <property type="match status" value="1"/>
</dbReference>
<dbReference type="AlphaFoldDB" id="A0A9P0M010"/>
<feature type="region of interest" description="Disordered" evidence="6">
    <location>
        <begin position="69"/>
        <end position="89"/>
    </location>
</feature>
<feature type="region of interest" description="Disordered" evidence="6">
    <location>
        <begin position="101"/>
        <end position="121"/>
    </location>
</feature>
<gene>
    <name evidence="8" type="ORF">ACAOBT_LOCUS28288</name>
</gene>
<name>A0A9P0M010_ACAOB</name>
<keyword evidence="4 5" id="KW-0238">DNA-binding</keyword>
<dbReference type="InterPro" id="IPR021896">
    <property type="entry name" value="THAP9-like_HTH"/>
</dbReference>
<dbReference type="InterPro" id="IPR048366">
    <property type="entry name" value="TNP-like_GBD"/>
</dbReference>
<proteinExistence type="predicted"/>
<protein>
    <recommendedName>
        <fullName evidence="7">THAP-type domain-containing protein</fullName>
    </recommendedName>
</protein>
<keyword evidence="9" id="KW-1185">Reference proteome</keyword>
<keyword evidence="2 5" id="KW-0863">Zinc-finger</keyword>
<dbReference type="Proteomes" id="UP001152888">
    <property type="component" value="Unassembled WGS sequence"/>
</dbReference>
<reference evidence="8" key="1">
    <citation type="submission" date="2022-03" db="EMBL/GenBank/DDBJ databases">
        <authorList>
            <person name="Sayadi A."/>
        </authorList>
    </citation>
    <scope>NUCLEOTIDE SEQUENCE</scope>
</reference>
<dbReference type="Pfam" id="PF21787">
    <property type="entry name" value="TNP-like_RNaseH_N"/>
    <property type="match status" value="1"/>
</dbReference>
<feature type="compositionally biased region" description="Basic and acidic residues" evidence="6">
    <location>
        <begin position="195"/>
        <end position="215"/>
    </location>
</feature>
<evidence type="ECO:0000313" key="9">
    <source>
        <dbReference type="Proteomes" id="UP001152888"/>
    </source>
</evidence>
<dbReference type="GO" id="GO:0008270">
    <property type="term" value="F:zinc ion binding"/>
    <property type="evidence" value="ECO:0007669"/>
    <property type="project" value="UniProtKB-KW"/>
</dbReference>
<dbReference type="Pfam" id="PF21789">
    <property type="entry name" value="TNP-like_RNaseH_C"/>
    <property type="match status" value="1"/>
</dbReference>
<feature type="region of interest" description="Disordered" evidence="6">
    <location>
        <begin position="156"/>
        <end position="180"/>
    </location>
</feature>
<dbReference type="PROSITE" id="PS50950">
    <property type="entry name" value="ZF_THAP"/>
    <property type="match status" value="1"/>
</dbReference>
<evidence type="ECO:0000256" key="1">
    <source>
        <dbReference type="ARBA" id="ARBA00022723"/>
    </source>
</evidence>
<dbReference type="PANTHER" id="PTHR47577:SF2">
    <property type="entry name" value="THAP DOMAIN CONTAINING 9"/>
    <property type="match status" value="1"/>
</dbReference>
<comment type="caution">
    <text evidence="8">The sequence shown here is derived from an EMBL/GenBank/DDBJ whole genome shotgun (WGS) entry which is preliminary data.</text>
</comment>